<keyword evidence="1" id="KW-0812">Transmembrane</keyword>
<dbReference type="Proteomes" id="UP000315439">
    <property type="component" value="Unassembled WGS sequence"/>
</dbReference>
<sequence>MIIKKYIFDVALLLTLIIAGFIYGYTESYKPTISSSFAGSLVFVFFASPYFIIRAIFIRSIKKITLGGIKTESGNKTIAYLVSLFRIRAKRLTFAARIILVFIFVTLLGGAQIYIYADSIARKTTQMSRNYETTQFIQKISESVITSMMNKSEIVIDDTAFIQKLEETKYGRVPLPLKIERALTDKLNKDLNNILAPQLNSHLAKVQIEQQAKGWSSSEISALSTRVGAVFMLLFLVQILVSLYKYSTRLAAFYDGRADALQLSKRIDNLTFEELVKLTSPDDLDYSKAHKAPSDQAVELAKQLLKSGK</sequence>
<feature type="transmembrane region" description="Helical" evidence="1">
    <location>
        <begin position="223"/>
        <end position="244"/>
    </location>
</feature>
<dbReference type="AlphaFoldDB" id="A0A545U059"/>
<protein>
    <submittedName>
        <fullName evidence="2">Uncharacterized protein</fullName>
    </submittedName>
</protein>
<feature type="transmembrane region" description="Helical" evidence="1">
    <location>
        <begin position="94"/>
        <end position="117"/>
    </location>
</feature>
<evidence type="ECO:0000313" key="2">
    <source>
        <dbReference type="EMBL" id="TQV82849.1"/>
    </source>
</evidence>
<dbReference type="RefSeq" id="WP_142934525.1">
    <property type="nucleotide sequence ID" value="NZ_ML660171.1"/>
</dbReference>
<name>A0A545U059_9GAMM</name>
<keyword evidence="3" id="KW-1185">Reference proteome</keyword>
<feature type="transmembrane region" description="Helical" evidence="1">
    <location>
        <begin position="37"/>
        <end position="57"/>
    </location>
</feature>
<proteinExistence type="predicted"/>
<evidence type="ECO:0000256" key="1">
    <source>
        <dbReference type="SAM" id="Phobius"/>
    </source>
</evidence>
<gene>
    <name evidence="2" type="ORF">FLL46_24070</name>
</gene>
<keyword evidence="1" id="KW-1133">Transmembrane helix</keyword>
<comment type="caution">
    <text evidence="2">The sequence shown here is derived from an EMBL/GenBank/DDBJ whole genome shotgun (WGS) entry which is preliminary data.</text>
</comment>
<evidence type="ECO:0000313" key="3">
    <source>
        <dbReference type="Proteomes" id="UP000315439"/>
    </source>
</evidence>
<dbReference type="EMBL" id="VIKS01000015">
    <property type="protein sequence ID" value="TQV82849.1"/>
    <property type="molecule type" value="Genomic_DNA"/>
</dbReference>
<organism evidence="2 3">
    <name type="scientific">Aliikangiella coralliicola</name>
    <dbReference type="NCBI Taxonomy" id="2592383"/>
    <lineage>
        <taxon>Bacteria</taxon>
        <taxon>Pseudomonadati</taxon>
        <taxon>Pseudomonadota</taxon>
        <taxon>Gammaproteobacteria</taxon>
        <taxon>Oceanospirillales</taxon>
        <taxon>Pleioneaceae</taxon>
        <taxon>Aliikangiella</taxon>
    </lineage>
</organism>
<reference evidence="2 3" key="1">
    <citation type="submission" date="2019-07" db="EMBL/GenBank/DDBJ databases">
        <title>Draft genome for Aliikangiella sp. M105.</title>
        <authorList>
            <person name="Wang G."/>
        </authorList>
    </citation>
    <scope>NUCLEOTIDE SEQUENCE [LARGE SCALE GENOMIC DNA]</scope>
    <source>
        <strain evidence="2 3">M105</strain>
    </source>
</reference>
<keyword evidence="1" id="KW-0472">Membrane</keyword>
<feature type="transmembrane region" description="Helical" evidence="1">
    <location>
        <begin position="7"/>
        <end position="25"/>
    </location>
</feature>
<accession>A0A545U059</accession>